<evidence type="ECO:0000256" key="1">
    <source>
        <dbReference type="SAM" id="Phobius"/>
    </source>
</evidence>
<accession>A0ABW5LLS6</accession>
<sequence>MTVGYIISFFILLGGLIYFLYPRYEAYFVKRPKLVIEISSNEGFTKLSKFIRYHPDTDRTKPVNRPEVIKIYRLEWRFDLTIRNNSEINAFTVKMLQHRNLMNLSFNKEINPQKSLKSHQEEIIPFQFIKTIESTDAEFESHYTNIPSDFKDLMLLLEYENQYGKKFYSRYFFNTDSTKFIKVKKTELKYWR</sequence>
<organism evidence="2 3">
    <name type="scientific">Aquimarina rubra</name>
    <dbReference type="NCBI Taxonomy" id="1920033"/>
    <lineage>
        <taxon>Bacteria</taxon>
        <taxon>Pseudomonadati</taxon>
        <taxon>Bacteroidota</taxon>
        <taxon>Flavobacteriia</taxon>
        <taxon>Flavobacteriales</taxon>
        <taxon>Flavobacteriaceae</taxon>
        <taxon>Aquimarina</taxon>
    </lineage>
</organism>
<gene>
    <name evidence="2" type="ORF">ACFSR1_19130</name>
</gene>
<evidence type="ECO:0000313" key="3">
    <source>
        <dbReference type="Proteomes" id="UP001597319"/>
    </source>
</evidence>
<name>A0ABW5LLS6_9FLAO</name>
<keyword evidence="1" id="KW-0812">Transmembrane</keyword>
<dbReference type="RefSeq" id="WP_378294659.1">
    <property type="nucleotide sequence ID" value="NZ_JBHULE010000026.1"/>
</dbReference>
<proteinExistence type="predicted"/>
<evidence type="ECO:0000313" key="2">
    <source>
        <dbReference type="EMBL" id="MFD2564801.1"/>
    </source>
</evidence>
<feature type="transmembrane region" description="Helical" evidence="1">
    <location>
        <begin position="6"/>
        <end position="24"/>
    </location>
</feature>
<dbReference type="Proteomes" id="UP001597319">
    <property type="component" value="Unassembled WGS sequence"/>
</dbReference>
<keyword evidence="1" id="KW-1133">Transmembrane helix</keyword>
<keyword evidence="3" id="KW-1185">Reference proteome</keyword>
<dbReference type="EMBL" id="JBHULE010000026">
    <property type="protein sequence ID" value="MFD2564801.1"/>
    <property type="molecule type" value="Genomic_DNA"/>
</dbReference>
<reference evidence="3" key="1">
    <citation type="journal article" date="2019" name="Int. J. Syst. Evol. Microbiol.">
        <title>The Global Catalogue of Microorganisms (GCM) 10K type strain sequencing project: providing services to taxonomists for standard genome sequencing and annotation.</title>
        <authorList>
            <consortium name="The Broad Institute Genomics Platform"/>
            <consortium name="The Broad Institute Genome Sequencing Center for Infectious Disease"/>
            <person name="Wu L."/>
            <person name="Ma J."/>
        </authorList>
    </citation>
    <scope>NUCLEOTIDE SEQUENCE [LARGE SCALE GENOMIC DNA]</scope>
    <source>
        <strain evidence="3">KCTC 52274</strain>
    </source>
</reference>
<comment type="caution">
    <text evidence="2">The sequence shown here is derived from an EMBL/GenBank/DDBJ whole genome shotgun (WGS) entry which is preliminary data.</text>
</comment>
<protein>
    <submittedName>
        <fullName evidence="2">Uncharacterized protein</fullName>
    </submittedName>
</protein>
<keyword evidence="1" id="KW-0472">Membrane</keyword>